<dbReference type="PANTHER" id="PTHR32347:SF29">
    <property type="entry name" value="UPF0194 MEMBRANE PROTEIN YBHG"/>
    <property type="match status" value="1"/>
</dbReference>
<dbReference type="PANTHER" id="PTHR32347">
    <property type="entry name" value="EFFLUX SYSTEM COMPONENT YKNX-RELATED"/>
    <property type="match status" value="1"/>
</dbReference>
<dbReference type="InterPro" id="IPR059052">
    <property type="entry name" value="HH_YbhG-like"/>
</dbReference>
<dbReference type="eggNOG" id="COG0845">
    <property type="taxonomic scope" value="Bacteria"/>
</dbReference>
<dbReference type="KEGG" id="ant:Arnit_1229"/>
<dbReference type="Gene3D" id="2.40.50.100">
    <property type="match status" value="1"/>
</dbReference>
<keyword evidence="6" id="KW-1185">Reference proteome</keyword>
<proteinExistence type="predicted"/>
<gene>
    <name evidence="5" type="ordered locus">Arnit_1229</name>
</gene>
<dbReference type="GO" id="GO:0042597">
    <property type="term" value="C:periplasmic space"/>
    <property type="evidence" value="ECO:0007669"/>
    <property type="project" value="UniProtKB-SubCell"/>
</dbReference>
<feature type="domain" description="YbhG-like alpha-helical hairpin" evidence="4">
    <location>
        <begin position="70"/>
        <end position="194"/>
    </location>
</feature>
<protein>
    <submittedName>
        <fullName evidence="5">Secretion protein HlyD family protein</fullName>
    </submittedName>
</protein>
<dbReference type="Gene3D" id="1.10.287.470">
    <property type="entry name" value="Helix hairpin bin"/>
    <property type="match status" value="2"/>
</dbReference>
<dbReference type="STRING" id="572480.Arnit_1229"/>
<dbReference type="AlphaFoldDB" id="D5V4I3"/>
<reference evidence="5 6" key="1">
    <citation type="journal article" date="2010" name="Stand. Genomic Sci.">
        <title>Complete genome sequence of Arcobacter nitrofigilis type strain (CI).</title>
        <authorList>
            <person name="Pati A."/>
            <person name="Gronow S."/>
            <person name="Lapidus A."/>
            <person name="Copeland A."/>
            <person name="Glavina Del Rio T."/>
            <person name="Nolan M."/>
            <person name="Lucas S."/>
            <person name="Tice H."/>
            <person name="Cheng J.F."/>
            <person name="Han C."/>
            <person name="Chertkov O."/>
            <person name="Bruce D."/>
            <person name="Tapia R."/>
            <person name="Goodwin L."/>
            <person name="Pitluck S."/>
            <person name="Liolios K."/>
            <person name="Ivanova N."/>
            <person name="Mavromatis K."/>
            <person name="Chen A."/>
            <person name="Palaniappan K."/>
            <person name="Land M."/>
            <person name="Hauser L."/>
            <person name="Chang Y.J."/>
            <person name="Jeffries C.D."/>
            <person name="Detter J.C."/>
            <person name="Rohde M."/>
            <person name="Goker M."/>
            <person name="Bristow J."/>
            <person name="Eisen J.A."/>
            <person name="Markowitz V."/>
            <person name="Hugenholtz P."/>
            <person name="Klenk H.P."/>
            <person name="Kyrpides N.C."/>
        </authorList>
    </citation>
    <scope>NUCLEOTIDE SEQUENCE [LARGE SCALE GENOMIC DNA]</scope>
    <source>
        <strain evidence="6">ATCC 33309 / DSM 7299 / CCUG 15893 / LMG 7604 / NCTC 12251 / CI</strain>
    </source>
</reference>
<keyword evidence="2" id="KW-0175">Coiled coil</keyword>
<feature type="signal peptide" evidence="3">
    <location>
        <begin position="1"/>
        <end position="21"/>
    </location>
</feature>
<evidence type="ECO:0000256" key="2">
    <source>
        <dbReference type="ARBA" id="ARBA00023054"/>
    </source>
</evidence>
<dbReference type="EMBL" id="CP001999">
    <property type="protein sequence ID" value="ADG92888.1"/>
    <property type="molecule type" value="Genomic_DNA"/>
</dbReference>
<organism evidence="5 6">
    <name type="scientific">Arcobacter nitrofigilis (strain ATCC 33309 / DSM 7299 / CCUG 15893 / LMG 7604 / NCTC 12251 / CI)</name>
    <name type="common">Campylobacter nitrofigilis</name>
    <dbReference type="NCBI Taxonomy" id="572480"/>
    <lineage>
        <taxon>Bacteria</taxon>
        <taxon>Pseudomonadati</taxon>
        <taxon>Campylobacterota</taxon>
        <taxon>Epsilonproteobacteria</taxon>
        <taxon>Campylobacterales</taxon>
        <taxon>Arcobacteraceae</taxon>
        <taxon>Arcobacter</taxon>
    </lineage>
</organism>
<feature type="chain" id="PRO_5003078311" evidence="3">
    <location>
        <begin position="22"/>
        <end position="326"/>
    </location>
</feature>
<dbReference type="Gene3D" id="2.40.30.170">
    <property type="match status" value="1"/>
</dbReference>
<dbReference type="HOGENOM" id="CLU_018816_6_3_7"/>
<evidence type="ECO:0000313" key="5">
    <source>
        <dbReference type="EMBL" id="ADG92888.1"/>
    </source>
</evidence>
<dbReference type="OrthoDB" id="9778236at2"/>
<name>D5V4I3_ARCNC</name>
<evidence type="ECO:0000256" key="1">
    <source>
        <dbReference type="ARBA" id="ARBA00004196"/>
    </source>
</evidence>
<accession>D5V4I3</accession>
<evidence type="ECO:0000313" key="6">
    <source>
        <dbReference type="Proteomes" id="UP000000939"/>
    </source>
</evidence>
<dbReference type="SUPFAM" id="SSF111369">
    <property type="entry name" value="HlyD-like secretion proteins"/>
    <property type="match status" value="3"/>
</dbReference>
<evidence type="ECO:0000259" key="4">
    <source>
        <dbReference type="Pfam" id="PF25881"/>
    </source>
</evidence>
<sequence length="326" mass="37639" precursor="true">MTKVTTYLLTLFITLFFTACFNEKDNNTKFYGNVDLRTVSLGLRVPGKISKIYFDEGQKVKKDDLLASVDKDLFQQSLDEIKAQVDMQKIQVEKLEKGYRKEEIAKAKALLAKSSAVLNKAQIDLKRYNKLLKTNSISKEKHDDILLSYNSAKAQYDYDKNNYEQLQNGYQKEDIESAHAKLKYLQEQEKEAQIHLHDTQLFAPNDGTILTRAYEVGAIVPQSSPIIEMALQNQYWVRSYISEKYLGIIKPNMQAKVYTDSRPNKPYKAIVSFISPQAEFTPKSVQTQELRTQLVYRVRLILQEHDDLIQQGMPVTIEFDNLSKDK</sequence>
<keyword evidence="3" id="KW-0732">Signal</keyword>
<dbReference type="PROSITE" id="PS51257">
    <property type="entry name" value="PROKAR_LIPOPROTEIN"/>
    <property type="match status" value="1"/>
</dbReference>
<dbReference type="RefSeq" id="WP_013135033.1">
    <property type="nucleotide sequence ID" value="NC_014166.1"/>
</dbReference>
<evidence type="ECO:0000256" key="3">
    <source>
        <dbReference type="SAM" id="SignalP"/>
    </source>
</evidence>
<comment type="subcellular location">
    <subcellularLocation>
        <location evidence="1">Cell envelope</location>
    </subcellularLocation>
</comment>
<dbReference type="Proteomes" id="UP000000939">
    <property type="component" value="Chromosome"/>
</dbReference>
<dbReference type="InterPro" id="IPR050465">
    <property type="entry name" value="UPF0194_transport"/>
</dbReference>
<dbReference type="Pfam" id="PF25881">
    <property type="entry name" value="HH_YBHG"/>
    <property type="match status" value="1"/>
</dbReference>